<organismHost>
    <name type="scientific">Capra hircus</name>
    <name type="common">Goat</name>
    <dbReference type="NCBI Taxonomy" id="9925"/>
</organismHost>
<protein>
    <submittedName>
        <fullName evidence="1">PP261</fullName>
    </submittedName>
</protein>
<evidence type="ECO:0000313" key="1">
    <source>
        <dbReference type="EMBL" id="ADY76828.1"/>
    </source>
</evidence>
<dbReference type="Pfam" id="PF02250">
    <property type="entry name" value="Orthopox_35kD"/>
    <property type="match status" value="1"/>
</dbReference>
<dbReference type="Gene3D" id="2.60.240.10">
    <property type="entry name" value="Major secreted virus protein"/>
    <property type="match status" value="1"/>
</dbReference>
<dbReference type="EMBL" id="HM133903">
    <property type="protein sequence ID" value="ADY76828.1"/>
    <property type="molecule type" value="Genomic_DNA"/>
</dbReference>
<dbReference type="InterPro" id="IPR036540">
    <property type="entry name" value="Pox_vCCI-like_sf"/>
</dbReference>
<dbReference type="InterPro" id="IPR003184">
    <property type="entry name" value="Orthopox_35kDa"/>
</dbReference>
<organismHost>
    <name type="scientific">Ovis aries</name>
    <name type="common">Sheep</name>
    <dbReference type="NCBI Taxonomy" id="9940"/>
</organismHost>
<sequence>MACLRVFLAVLALCGSVHSARWIGERDFCMAHAQDVFARLQVWMRIDRNVTAADNSSACALAIETPPSNFDVDVYVAAAGINVSVSAINCGFFNMRQVETTYNTARRQMYVYMDTWDPWVLNDPQPLFSQEHENETLPYLLEVLELARLYIRVGCTVPGEQPFEVIPGTDYPHTGMEFLQHVLRPNRRFAPAKLHMDLEVDYRCVSAVHVKAFLQDACSARKARTPLYFAGHGSNHPDRRPKKPSTAPSACVVADVQEVLHADSALRALTALTAVVVCAIAIALEREAEADAVDLILIKFSMIC</sequence>
<name>F1AXF7_ORFV</name>
<organism evidence="1 2">
    <name type="scientific">Orf virus</name>
    <name type="common">ORFV</name>
    <dbReference type="NCBI Taxonomy" id="10258"/>
    <lineage>
        <taxon>Viruses</taxon>
        <taxon>Varidnaviria</taxon>
        <taxon>Bamfordvirae</taxon>
        <taxon>Nucleocytoviricota</taxon>
        <taxon>Pokkesviricetes</taxon>
        <taxon>Chitovirales</taxon>
        <taxon>Poxviridae</taxon>
        <taxon>Chordopoxvirinae</taxon>
        <taxon>Parapoxvirus</taxon>
        <taxon>Parapoxvirus orf</taxon>
    </lineage>
</organism>
<accession>F1AXF7</accession>
<proteinExistence type="predicted"/>
<dbReference type="SMR" id="F1AXF7"/>
<dbReference type="SUPFAM" id="SSF49889">
    <property type="entry name" value="Soluble secreted chemokine inhibitor, VCCI"/>
    <property type="match status" value="1"/>
</dbReference>
<evidence type="ECO:0000313" key="2">
    <source>
        <dbReference type="Proteomes" id="UP000103309"/>
    </source>
</evidence>
<dbReference type="Proteomes" id="UP000103309">
    <property type="component" value="Segment"/>
</dbReference>
<reference evidence="1 2" key="1">
    <citation type="submission" date="2010-04" db="EMBL/GenBank/DDBJ databases">
        <title>Novel immune-modulators identified by a rapid, functional screen of the Parapox virus genome.</title>
        <authorList>
            <person name="McGuire M.J."/>
            <person name="Sykes K.F."/>
            <person name="Johnston S.A."/>
        </authorList>
    </citation>
    <scope>NUCLEOTIDE SEQUENCE [LARGE SCALE GENOMIC DNA]</scope>
    <source>
        <strain evidence="1">D1701</strain>
    </source>
</reference>
<organismHost>
    <name type="scientific">Homo sapiens</name>
    <name type="common">Human</name>
    <dbReference type="NCBI Taxonomy" id="9606"/>
</organismHost>